<dbReference type="InterPro" id="IPR006104">
    <property type="entry name" value="Glyco_hydro_2_N"/>
</dbReference>
<dbReference type="PANTHER" id="PTHR42732:SF2">
    <property type="entry name" value="BETA-MANNOSIDASE"/>
    <property type="match status" value="1"/>
</dbReference>
<dbReference type="Gene3D" id="3.20.20.80">
    <property type="entry name" value="Glycosidases"/>
    <property type="match status" value="1"/>
</dbReference>
<dbReference type="InterPro" id="IPR008979">
    <property type="entry name" value="Galactose-bd-like_sf"/>
</dbReference>
<dbReference type="Gene3D" id="2.60.40.10">
    <property type="entry name" value="Immunoglobulins"/>
    <property type="match status" value="1"/>
</dbReference>
<evidence type="ECO:0000313" key="8">
    <source>
        <dbReference type="Proteomes" id="UP000886891"/>
    </source>
</evidence>
<dbReference type="SUPFAM" id="SSF51445">
    <property type="entry name" value="(Trans)glycosidases"/>
    <property type="match status" value="1"/>
</dbReference>
<dbReference type="InterPro" id="IPR006102">
    <property type="entry name" value="Ig-like_GH2"/>
</dbReference>
<reference evidence="7" key="1">
    <citation type="submission" date="2020-10" db="EMBL/GenBank/DDBJ databases">
        <authorList>
            <person name="Gilroy R."/>
        </authorList>
    </citation>
    <scope>NUCLEOTIDE SEQUENCE</scope>
    <source>
        <strain evidence="7">23406</strain>
    </source>
</reference>
<dbReference type="Proteomes" id="UP000886891">
    <property type="component" value="Unassembled WGS sequence"/>
</dbReference>
<dbReference type="SUPFAM" id="SSF49303">
    <property type="entry name" value="beta-Galactosidase/glucuronidase domain"/>
    <property type="match status" value="1"/>
</dbReference>
<feature type="domain" description="Glycoside hydrolase family 2 immunoglobulin-like beta-sandwich" evidence="4">
    <location>
        <begin position="192"/>
        <end position="275"/>
    </location>
</feature>
<comment type="similarity">
    <text evidence="1">Belongs to the glycosyl hydrolase 2 family.</text>
</comment>
<dbReference type="InterPro" id="IPR036156">
    <property type="entry name" value="Beta-gal/glucu_dom_sf"/>
</dbReference>
<keyword evidence="2 7" id="KW-0378">Hydrolase</keyword>
<dbReference type="GO" id="GO:0004553">
    <property type="term" value="F:hydrolase activity, hydrolyzing O-glycosyl compounds"/>
    <property type="evidence" value="ECO:0007669"/>
    <property type="project" value="InterPro"/>
</dbReference>
<dbReference type="PANTHER" id="PTHR42732">
    <property type="entry name" value="BETA-GALACTOSIDASE"/>
    <property type="match status" value="1"/>
</dbReference>
<comment type="caution">
    <text evidence="7">The sequence shown here is derived from an EMBL/GenBank/DDBJ whole genome shotgun (WGS) entry which is preliminary data.</text>
</comment>
<dbReference type="InterPro" id="IPR017853">
    <property type="entry name" value="GH"/>
</dbReference>
<proteinExistence type="inferred from homology"/>
<keyword evidence="3" id="KW-0326">Glycosidase</keyword>
<dbReference type="EMBL" id="DVOH01000040">
    <property type="protein sequence ID" value="HIV00568.1"/>
    <property type="molecule type" value="Genomic_DNA"/>
</dbReference>
<feature type="domain" description="Glycosyl hydrolases family 2 sugar binding" evidence="6">
    <location>
        <begin position="83"/>
        <end position="155"/>
    </location>
</feature>
<evidence type="ECO:0000259" key="6">
    <source>
        <dbReference type="Pfam" id="PF02837"/>
    </source>
</evidence>
<gene>
    <name evidence="7" type="ORF">IAB14_05620</name>
</gene>
<dbReference type="InterPro" id="IPR013783">
    <property type="entry name" value="Ig-like_fold"/>
</dbReference>
<dbReference type="Pfam" id="PF00703">
    <property type="entry name" value="Glyco_hydro_2"/>
    <property type="match status" value="1"/>
</dbReference>
<evidence type="ECO:0000313" key="7">
    <source>
        <dbReference type="EMBL" id="HIV00568.1"/>
    </source>
</evidence>
<evidence type="ECO:0000259" key="5">
    <source>
        <dbReference type="Pfam" id="PF02836"/>
    </source>
</evidence>
<dbReference type="InterPro" id="IPR006103">
    <property type="entry name" value="Glyco_hydro_2_cat"/>
</dbReference>
<organism evidence="7 8">
    <name type="scientific">Candidatus Stercoripulliclostridium merdipullorum</name>
    <dbReference type="NCBI Taxonomy" id="2840952"/>
    <lineage>
        <taxon>Bacteria</taxon>
        <taxon>Bacillati</taxon>
        <taxon>Bacillota</taxon>
        <taxon>Clostridia</taxon>
        <taxon>Eubacteriales</taxon>
        <taxon>Candidatus Stercoripulliclostridium</taxon>
    </lineage>
</organism>
<name>A0A9D1NCF9_9FIRM</name>
<evidence type="ECO:0000256" key="3">
    <source>
        <dbReference type="ARBA" id="ARBA00023295"/>
    </source>
</evidence>
<protein>
    <submittedName>
        <fullName evidence="7">Glycoside hydrolase family 2</fullName>
    </submittedName>
</protein>
<dbReference type="InterPro" id="IPR051913">
    <property type="entry name" value="GH2_Domain-Containing"/>
</dbReference>
<dbReference type="AlphaFoldDB" id="A0A9D1NCF9"/>
<evidence type="ECO:0000256" key="1">
    <source>
        <dbReference type="ARBA" id="ARBA00007401"/>
    </source>
</evidence>
<dbReference type="Gene3D" id="2.60.120.260">
    <property type="entry name" value="Galactose-binding domain-like"/>
    <property type="match status" value="1"/>
</dbReference>
<evidence type="ECO:0000256" key="2">
    <source>
        <dbReference type="ARBA" id="ARBA00022801"/>
    </source>
</evidence>
<sequence length="591" mass="67043">MKAQNFERLITDFGKHVGADCPLPEYPRPQMVRDSYVNLNGTWQYAIVRKGTEPKRFDGTILVPFSPESILSGVERTVTPEDELHYARTFVLDASFLREKTLLHFGAVDYRAEVFVNDVCVGTHKGGYYPFCFDVTEAIRAGENKIYVKVTDPSDTGPQSRGKQKIKRGGIFYTPQSGIWQTVWMESVSADYIRSIRLTPDIDTQTLSVEIEGGTGDGSYAVTYKGIDVVKGEIADGKAVVPMQGAKLWSPETPELYDIELRSGKDVVRSYFGMRKFSTGKDANGIMRLMLNNKPYFHNGLLDQGYWSDGLYTPPSDEAMIFDIATAKKMGFNMLRKHIKIEPLRWYYHCDRLGMLVWQDMVNGGGKANTPLNGICGFLGITPKDSNYRLCGRTDEEGRKEYYIDTERTVKTLYNSVSVCLWVPFNESWGQFDALKATEFVRRLDPTRPIDHASGWHDQGGGDFVSLHIYFRKVFLPKPDPRVYVLSEFGGYSVKVEGHVFNKDKSFGYRKYPDLASFDDAYHALYNDEILPLIPKGLSATVYTQLTDVEDEINGLLTYDRKVVKLDLKRLQALNETINRSYDKAAQGDKR</sequence>
<dbReference type="SUPFAM" id="SSF49785">
    <property type="entry name" value="Galactose-binding domain-like"/>
    <property type="match status" value="1"/>
</dbReference>
<dbReference type="Pfam" id="PF02836">
    <property type="entry name" value="Glyco_hydro_2_C"/>
    <property type="match status" value="1"/>
</dbReference>
<dbReference type="Pfam" id="PF02837">
    <property type="entry name" value="Glyco_hydro_2_N"/>
    <property type="match status" value="1"/>
</dbReference>
<evidence type="ECO:0000259" key="4">
    <source>
        <dbReference type="Pfam" id="PF00703"/>
    </source>
</evidence>
<accession>A0A9D1NCF9</accession>
<dbReference type="GO" id="GO:0005975">
    <property type="term" value="P:carbohydrate metabolic process"/>
    <property type="evidence" value="ECO:0007669"/>
    <property type="project" value="InterPro"/>
</dbReference>
<feature type="domain" description="Glycoside hydrolase family 2 catalytic" evidence="5">
    <location>
        <begin position="316"/>
        <end position="457"/>
    </location>
</feature>
<reference evidence="7" key="2">
    <citation type="journal article" date="2021" name="PeerJ">
        <title>Extensive microbial diversity within the chicken gut microbiome revealed by metagenomics and culture.</title>
        <authorList>
            <person name="Gilroy R."/>
            <person name="Ravi A."/>
            <person name="Getino M."/>
            <person name="Pursley I."/>
            <person name="Horton D.L."/>
            <person name="Alikhan N.F."/>
            <person name="Baker D."/>
            <person name="Gharbi K."/>
            <person name="Hall N."/>
            <person name="Watson M."/>
            <person name="Adriaenssens E.M."/>
            <person name="Foster-Nyarko E."/>
            <person name="Jarju S."/>
            <person name="Secka A."/>
            <person name="Antonio M."/>
            <person name="Oren A."/>
            <person name="Chaudhuri R.R."/>
            <person name="La Ragione R."/>
            <person name="Hildebrand F."/>
            <person name="Pallen M.J."/>
        </authorList>
    </citation>
    <scope>NUCLEOTIDE SEQUENCE</scope>
    <source>
        <strain evidence="7">23406</strain>
    </source>
</reference>